<reference evidence="13 14" key="1">
    <citation type="submission" date="2018-07" db="EMBL/GenBank/DDBJ databases">
        <title>Genomic Encyclopedia of Type Strains, Phase III (KMG-III): the genomes of soil and plant-associated and newly described type strains.</title>
        <authorList>
            <person name="Whitman W."/>
        </authorList>
    </citation>
    <scope>NUCLEOTIDE SEQUENCE [LARGE SCALE GENOMIC DNA]</scope>
    <source>
        <strain evidence="13 14">CECT 8488</strain>
    </source>
</reference>
<dbReference type="GO" id="GO:0000731">
    <property type="term" value="P:DNA synthesis involved in DNA repair"/>
    <property type="evidence" value="ECO:0007669"/>
    <property type="project" value="TreeGrafter"/>
</dbReference>
<comment type="caution">
    <text evidence="13">The sequence shown here is derived from an EMBL/GenBank/DDBJ whole genome shotgun (WGS) entry which is preliminary data.</text>
</comment>
<dbReference type="Gene3D" id="1.20.1050.90">
    <property type="entry name" value="RecF/RecN/SMC, N-terminal domain"/>
    <property type="match status" value="1"/>
</dbReference>
<dbReference type="PANTHER" id="PTHR32182:SF0">
    <property type="entry name" value="DNA REPLICATION AND REPAIR PROTEIN RECF"/>
    <property type="match status" value="1"/>
</dbReference>
<keyword evidence="4 9" id="KW-0963">Cytoplasm</keyword>
<evidence type="ECO:0000256" key="1">
    <source>
        <dbReference type="ARBA" id="ARBA00004496"/>
    </source>
</evidence>
<keyword evidence="9 10" id="KW-0227">DNA damage</keyword>
<dbReference type="InterPro" id="IPR001238">
    <property type="entry name" value="DNA-binding_RecF"/>
</dbReference>
<dbReference type="GO" id="GO:0006260">
    <property type="term" value="P:DNA replication"/>
    <property type="evidence" value="ECO:0007669"/>
    <property type="project" value="UniProtKB-UniRule"/>
</dbReference>
<dbReference type="RefSeq" id="WP_245957119.1">
    <property type="nucleotide sequence ID" value="NZ_QRDW01000010.1"/>
</dbReference>
<evidence type="ECO:0000256" key="8">
    <source>
        <dbReference type="ARBA" id="ARBA00023125"/>
    </source>
</evidence>
<evidence type="ECO:0000259" key="12">
    <source>
        <dbReference type="Pfam" id="PF02463"/>
    </source>
</evidence>
<keyword evidence="6 9" id="KW-0547">Nucleotide-binding</keyword>
<dbReference type="GO" id="GO:0005737">
    <property type="term" value="C:cytoplasm"/>
    <property type="evidence" value="ECO:0007669"/>
    <property type="project" value="UniProtKB-SubCell"/>
</dbReference>
<dbReference type="GO" id="GO:0009432">
    <property type="term" value="P:SOS response"/>
    <property type="evidence" value="ECO:0007669"/>
    <property type="project" value="UniProtKB-UniRule"/>
</dbReference>
<gene>
    <name evidence="9" type="primary">recF</name>
    <name evidence="13" type="ORF">DFP90_110141</name>
</gene>
<keyword evidence="14" id="KW-1185">Reference proteome</keyword>
<dbReference type="PROSITE" id="PS00617">
    <property type="entry name" value="RECF_1"/>
    <property type="match status" value="1"/>
</dbReference>
<feature type="region of interest" description="Disordered" evidence="11">
    <location>
        <begin position="264"/>
        <end position="283"/>
    </location>
</feature>
<evidence type="ECO:0000256" key="5">
    <source>
        <dbReference type="ARBA" id="ARBA00022705"/>
    </source>
</evidence>
<proteinExistence type="inferred from homology"/>
<evidence type="ECO:0000256" key="10">
    <source>
        <dbReference type="RuleBase" id="RU000578"/>
    </source>
</evidence>
<sequence>MALAAMQSVDMQGTMAPKLAVQKLTLSNFRNYVSARLDVDQGPVLLTGENGAGKTNLLEAVSMLAPGRGLRTAKTREMDRAGGDSPWAVSATVMSTMGEVSLGSGREPEGERRLVRINGANARSQAALGEYVNVVWLTPQMDGLFQEGASARRRFLDRLIYGFDSAHAGRLNAYDKTLRERSRLLKEGRADAAWLDALETQMVERGIAIVAARKTMAERLNLVCRKADGPFPGAGVAVTGSLEDWLGRMPALQTEDRFKQALQENRRRDAETGGAAHGPHRSDLEVTHLGKGMQASLCSTGEQKALLISIVLAHAKLQAAELGTAPILLLDEVAAHLDADRRAALFEILLGLNSQSWLTGTEPGVFEGLLDRAQLFRVANATIERIDNNN</sequence>
<evidence type="ECO:0000256" key="3">
    <source>
        <dbReference type="ARBA" id="ARBA00020170"/>
    </source>
</evidence>
<comment type="function">
    <text evidence="9 10">The RecF protein is involved in DNA metabolism; it is required for DNA replication and normal SOS inducibility. RecF binds preferentially to single-stranded, linear DNA. It also seems to bind ATP.</text>
</comment>
<organism evidence="13 14">
    <name type="scientific">Aestuariispira insulae</name>
    <dbReference type="NCBI Taxonomy" id="1461337"/>
    <lineage>
        <taxon>Bacteria</taxon>
        <taxon>Pseudomonadati</taxon>
        <taxon>Pseudomonadota</taxon>
        <taxon>Alphaproteobacteria</taxon>
        <taxon>Rhodospirillales</taxon>
        <taxon>Kiloniellaceae</taxon>
        <taxon>Aestuariispira</taxon>
    </lineage>
</organism>
<protein>
    <recommendedName>
        <fullName evidence="3 9">DNA replication and repair protein RecF</fullName>
    </recommendedName>
</protein>
<evidence type="ECO:0000256" key="7">
    <source>
        <dbReference type="ARBA" id="ARBA00022840"/>
    </source>
</evidence>
<dbReference type="InterPro" id="IPR027417">
    <property type="entry name" value="P-loop_NTPase"/>
</dbReference>
<keyword evidence="7 9" id="KW-0067">ATP-binding</keyword>
<dbReference type="AlphaFoldDB" id="A0A3D9HAM5"/>
<dbReference type="PROSITE" id="PS00618">
    <property type="entry name" value="RECF_2"/>
    <property type="match status" value="1"/>
</dbReference>
<dbReference type="InterPro" id="IPR042174">
    <property type="entry name" value="RecF_2"/>
</dbReference>
<evidence type="ECO:0000313" key="14">
    <source>
        <dbReference type="Proteomes" id="UP000256845"/>
    </source>
</evidence>
<keyword evidence="9 10" id="KW-0742">SOS response</keyword>
<evidence type="ECO:0000256" key="6">
    <source>
        <dbReference type="ARBA" id="ARBA00022741"/>
    </source>
</evidence>
<feature type="domain" description="RecF/RecN/SMC N-terminal" evidence="12">
    <location>
        <begin position="21"/>
        <end position="366"/>
    </location>
</feature>
<dbReference type="GO" id="GO:0006302">
    <property type="term" value="P:double-strand break repair"/>
    <property type="evidence" value="ECO:0007669"/>
    <property type="project" value="TreeGrafter"/>
</dbReference>
<dbReference type="Gene3D" id="3.40.50.300">
    <property type="entry name" value="P-loop containing nucleotide triphosphate hydrolases"/>
    <property type="match status" value="1"/>
</dbReference>
<dbReference type="Proteomes" id="UP000256845">
    <property type="component" value="Unassembled WGS sequence"/>
</dbReference>
<evidence type="ECO:0000256" key="2">
    <source>
        <dbReference type="ARBA" id="ARBA00008016"/>
    </source>
</evidence>
<dbReference type="SUPFAM" id="SSF52540">
    <property type="entry name" value="P-loop containing nucleoside triphosphate hydrolases"/>
    <property type="match status" value="1"/>
</dbReference>
<evidence type="ECO:0000256" key="4">
    <source>
        <dbReference type="ARBA" id="ARBA00022490"/>
    </source>
</evidence>
<name>A0A3D9HAM5_9PROT</name>
<keyword evidence="9 10" id="KW-0234">DNA repair</keyword>
<dbReference type="HAMAP" id="MF_00365">
    <property type="entry name" value="RecF"/>
    <property type="match status" value="1"/>
</dbReference>
<dbReference type="EMBL" id="QRDW01000010">
    <property type="protein sequence ID" value="RED46231.1"/>
    <property type="molecule type" value="Genomic_DNA"/>
</dbReference>
<dbReference type="InterPro" id="IPR003395">
    <property type="entry name" value="RecF/RecN/SMC_N"/>
</dbReference>
<evidence type="ECO:0000313" key="13">
    <source>
        <dbReference type="EMBL" id="RED46231.1"/>
    </source>
</evidence>
<dbReference type="GO" id="GO:0003697">
    <property type="term" value="F:single-stranded DNA binding"/>
    <property type="evidence" value="ECO:0007669"/>
    <property type="project" value="UniProtKB-UniRule"/>
</dbReference>
<feature type="binding site" evidence="9">
    <location>
        <begin position="48"/>
        <end position="55"/>
    </location>
    <ligand>
        <name>ATP</name>
        <dbReference type="ChEBI" id="CHEBI:30616"/>
    </ligand>
</feature>
<keyword evidence="8 9" id="KW-0238">DNA-binding</keyword>
<dbReference type="Pfam" id="PF02463">
    <property type="entry name" value="SMC_N"/>
    <property type="match status" value="1"/>
</dbReference>
<dbReference type="GO" id="GO:0005524">
    <property type="term" value="F:ATP binding"/>
    <property type="evidence" value="ECO:0007669"/>
    <property type="project" value="UniProtKB-UniRule"/>
</dbReference>
<evidence type="ECO:0000256" key="9">
    <source>
        <dbReference type="HAMAP-Rule" id="MF_00365"/>
    </source>
</evidence>
<dbReference type="InterPro" id="IPR018078">
    <property type="entry name" value="DNA-binding_RecF_CS"/>
</dbReference>
<comment type="subcellular location">
    <subcellularLocation>
        <location evidence="1 9 10">Cytoplasm</location>
    </subcellularLocation>
</comment>
<dbReference type="NCBIfam" id="TIGR00611">
    <property type="entry name" value="recf"/>
    <property type="match status" value="1"/>
</dbReference>
<comment type="similarity">
    <text evidence="2 9 10">Belongs to the RecF family.</text>
</comment>
<evidence type="ECO:0000256" key="11">
    <source>
        <dbReference type="SAM" id="MobiDB-lite"/>
    </source>
</evidence>
<keyword evidence="5 9" id="KW-0235">DNA replication</keyword>
<dbReference type="PANTHER" id="PTHR32182">
    <property type="entry name" value="DNA REPLICATION AND REPAIR PROTEIN RECF"/>
    <property type="match status" value="1"/>
</dbReference>
<accession>A0A3D9HAM5</accession>